<protein>
    <submittedName>
        <fullName evidence="1">Uncharacterized protein</fullName>
    </submittedName>
</protein>
<name>A0A6M0H9I7_9CLOT</name>
<evidence type="ECO:0000313" key="1">
    <source>
        <dbReference type="EMBL" id="NEU06551.1"/>
    </source>
</evidence>
<keyword evidence="2" id="KW-1185">Reference proteome</keyword>
<dbReference type="AlphaFoldDB" id="A0A6M0H9I7"/>
<organism evidence="1 2">
    <name type="scientific">Clostridium senegalense</name>
    <dbReference type="NCBI Taxonomy" id="1465809"/>
    <lineage>
        <taxon>Bacteria</taxon>
        <taxon>Bacillati</taxon>
        <taxon>Bacillota</taxon>
        <taxon>Clostridia</taxon>
        <taxon>Eubacteriales</taxon>
        <taxon>Clostridiaceae</taxon>
        <taxon>Clostridium</taxon>
    </lineage>
</organism>
<evidence type="ECO:0000313" key="2">
    <source>
        <dbReference type="Proteomes" id="UP000481872"/>
    </source>
</evidence>
<sequence length="409" mass="48630">MCLYNRAKDLNLFYKELWWKSNCNLCLDIDYIDYFDKKRNEKEFNLFLDAFLNNIMEHPKDDEEKFNLKNRCTKNIKDFLSKVDFYNAKYIENHIDEKFFESTKFFIENCKSFDDKLTFEDIGQAMRNLWIVNILQKAFGYNVQFTKAIFGYSMLYPYTDNYLDNPSISIEEKSDFNKRFLKRLEGEKLNGNCDHENKVYKLIEEIEKVFKREDNEKVYESLVIILNAQQHGLINQSEKSIPYENDILGISIEKGGASVLADGYLINGALNESQEEFVYGYGFLLQLCDDIQDIEEDLKNNHMTIISQIAGKYPLDLIVNKLINFTCEFLDASECFNCEKEDELKYIIKTNCLMMIFFAIVKNRKYFSKEYVKEIKKYVPFTNRFIDKLEINTKKKVKKLKEDLNVDKY</sequence>
<gene>
    <name evidence="1" type="ORF">G3M99_17245</name>
</gene>
<dbReference type="RefSeq" id="WP_199870905.1">
    <property type="nucleotide sequence ID" value="NZ_JAAGPU010000051.1"/>
</dbReference>
<dbReference type="EMBL" id="JAAGPU010000051">
    <property type="protein sequence ID" value="NEU06551.1"/>
    <property type="molecule type" value="Genomic_DNA"/>
</dbReference>
<comment type="caution">
    <text evidence="1">The sequence shown here is derived from an EMBL/GenBank/DDBJ whole genome shotgun (WGS) entry which is preliminary data.</text>
</comment>
<proteinExistence type="predicted"/>
<dbReference type="Proteomes" id="UP000481872">
    <property type="component" value="Unassembled WGS sequence"/>
</dbReference>
<accession>A0A6M0H9I7</accession>
<reference evidence="1 2" key="1">
    <citation type="submission" date="2020-02" db="EMBL/GenBank/DDBJ databases">
        <title>Genome assembly of a novel Clostridium senegalense strain.</title>
        <authorList>
            <person name="Gupta T.B."/>
            <person name="Jauregui R."/>
            <person name="Maclean P."/>
            <person name="Nawarathana A."/>
            <person name="Brightwell G."/>
        </authorList>
    </citation>
    <scope>NUCLEOTIDE SEQUENCE [LARGE SCALE GENOMIC DNA]</scope>
    <source>
        <strain evidence="1 2">AGRFS4</strain>
    </source>
</reference>